<dbReference type="PANTHER" id="PTHR23077:SF9">
    <property type="entry name" value="PEROXISOMAL ATPASE PEX6"/>
    <property type="match status" value="1"/>
</dbReference>
<dbReference type="Proteomes" id="UP000007305">
    <property type="component" value="Chromosome 2"/>
</dbReference>
<dbReference type="PANTHER" id="PTHR23077">
    <property type="entry name" value="AAA-FAMILY ATPASE"/>
    <property type="match status" value="1"/>
</dbReference>
<feature type="region of interest" description="Disordered" evidence="1">
    <location>
        <begin position="35"/>
        <end position="58"/>
    </location>
</feature>
<evidence type="ECO:0000313" key="3">
    <source>
        <dbReference type="Proteomes" id="UP000007305"/>
    </source>
</evidence>
<dbReference type="EnsemblPlants" id="Zm00001eb081840_T001">
    <property type="protein sequence ID" value="Zm00001eb081840_P001"/>
    <property type="gene ID" value="Zm00001eb081840"/>
</dbReference>
<proteinExistence type="predicted"/>
<protein>
    <submittedName>
        <fullName evidence="2">Uncharacterized protein</fullName>
    </submittedName>
</protein>
<dbReference type="Gramene" id="Zm00001eb081840_T001">
    <property type="protein sequence ID" value="Zm00001eb081840_P001"/>
    <property type="gene ID" value="Zm00001eb081840"/>
</dbReference>
<sequence>MPRDILALVADAGVSFAHKIAAGKDSKAISKHTEVLPESSSATQNEEHHFSKEDIMSSLERAKKRNRAALGTPKVPNVKWEDVGGLEDVKKVILDTIQVNWT</sequence>
<evidence type="ECO:0000256" key="1">
    <source>
        <dbReference type="SAM" id="MobiDB-lite"/>
    </source>
</evidence>
<evidence type="ECO:0000313" key="2">
    <source>
        <dbReference type="EnsemblPlants" id="Zm00001eb081840_P001"/>
    </source>
</evidence>
<keyword evidence="3" id="KW-1185">Reference proteome</keyword>
<reference evidence="2" key="2">
    <citation type="submission" date="2019-07" db="EMBL/GenBank/DDBJ databases">
        <authorList>
            <person name="Seetharam A."/>
            <person name="Woodhouse M."/>
            <person name="Cannon E."/>
        </authorList>
    </citation>
    <scope>NUCLEOTIDE SEQUENCE [LARGE SCALE GENOMIC DNA]</scope>
    <source>
        <strain evidence="2">cv. B73</strain>
    </source>
</reference>
<name>A0A804MFL6_MAIZE</name>
<feature type="compositionally biased region" description="Basic and acidic residues" evidence="1">
    <location>
        <begin position="45"/>
        <end position="55"/>
    </location>
</feature>
<dbReference type="InterPro" id="IPR050168">
    <property type="entry name" value="AAA_ATPase_domain"/>
</dbReference>
<dbReference type="InParanoid" id="A0A804MFL6"/>
<accession>A0A804MFL6</accession>
<reference evidence="2" key="3">
    <citation type="submission" date="2021-05" db="UniProtKB">
        <authorList>
            <consortium name="EnsemblPlants"/>
        </authorList>
    </citation>
    <scope>IDENTIFICATION</scope>
    <source>
        <strain evidence="2">cv. B73</strain>
    </source>
</reference>
<reference evidence="3" key="1">
    <citation type="submission" date="2015-12" db="EMBL/GenBank/DDBJ databases">
        <title>Update maize B73 reference genome by single molecule sequencing technologies.</title>
        <authorList>
            <consortium name="Maize Genome Sequencing Project"/>
            <person name="Ware D."/>
        </authorList>
    </citation>
    <scope>NUCLEOTIDE SEQUENCE [LARGE SCALE GENOMIC DNA]</scope>
    <source>
        <strain evidence="3">cv. B73</strain>
    </source>
</reference>
<organism evidence="2 3">
    <name type="scientific">Zea mays</name>
    <name type="common">Maize</name>
    <dbReference type="NCBI Taxonomy" id="4577"/>
    <lineage>
        <taxon>Eukaryota</taxon>
        <taxon>Viridiplantae</taxon>
        <taxon>Streptophyta</taxon>
        <taxon>Embryophyta</taxon>
        <taxon>Tracheophyta</taxon>
        <taxon>Spermatophyta</taxon>
        <taxon>Magnoliopsida</taxon>
        <taxon>Liliopsida</taxon>
        <taxon>Poales</taxon>
        <taxon>Poaceae</taxon>
        <taxon>PACMAD clade</taxon>
        <taxon>Panicoideae</taxon>
        <taxon>Andropogonodae</taxon>
        <taxon>Andropogoneae</taxon>
        <taxon>Tripsacinae</taxon>
        <taxon>Zea</taxon>
    </lineage>
</organism>
<dbReference type="AlphaFoldDB" id="A0A804MFL6"/>